<dbReference type="InterPro" id="IPR023393">
    <property type="entry name" value="START-like_dom_sf"/>
</dbReference>
<dbReference type="EMBL" id="JBHSXN010000005">
    <property type="protein sequence ID" value="MFC6955055.1"/>
    <property type="molecule type" value="Genomic_DNA"/>
</dbReference>
<evidence type="ECO:0000313" key="2">
    <source>
        <dbReference type="Proteomes" id="UP001596395"/>
    </source>
</evidence>
<name>A0ABD5VLG5_9EURY</name>
<dbReference type="CDD" id="cd07820">
    <property type="entry name" value="SRPBCC_3"/>
    <property type="match status" value="1"/>
</dbReference>
<dbReference type="AlphaFoldDB" id="A0ABD5VLG5"/>
<dbReference type="SUPFAM" id="SSF55961">
    <property type="entry name" value="Bet v1-like"/>
    <property type="match status" value="1"/>
</dbReference>
<dbReference type="Pfam" id="PF10604">
    <property type="entry name" value="Polyketide_cyc2"/>
    <property type="match status" value="1"/>
</dbReference>
<organism evidence="1 2">
    <name type="scientific">Halorubellus litoreus</name>
    <dbReference type="NCBI Taxonomy" id="755308"/>
    <lineage>
        <taxon>Archaea</taxon>
        <taxon>Methanobacteriati</taxon>
        <taxon>Methanobacteriota</taxon>
        <taxon>Stenosarchaea group</taxon>
        <taxon>Halobacteria</taxon>
        <taxon>Halobacteriales</taxon>
        <taxon>Halorubellaceae</taxon>
        <taxon>Halorubellus</taxon>
    </lineage>
</organism>
<accession>A0ABD5VLG5</accession>
<dbReference type="InterPro" id="IPR019587">
    <property type="entry name" value="Polyketide_cyclase/dehydratase"/>
</dbReference>
<dbReference type="Gene3D" id="3.30.530.20">
    <property type="match status" value="1"/>
</dbReference>
<evidence type="ECO:0000313" key="1">
    <source>
        <dbReference type="EMBL" id="MFC6955055.1"/>
    </source>
</evidence>
<dbReference type="RefSeq" id="WP_336351997.1">
    <property type="nucleotide sequence ID" value="NZ_JAZAQL010000005.1"/>
</dbReference>
<gene>
    <name evidence="1" type="ORF">ACFQGB_19505</name>
</gene>
<protein>
    <submittedName>
        <fullName evidence="1">SRPBCC family protein</fullName>
    </submittedName>
</protein>
<dbReference type="Proteomes" id="UP001596395">
    <property type="component" value="Unassembled WGS sequence"/>
</dbReference>
<reference evidence="1 2" key="1">
    <citation type="journal article" date="2019" name="Int. J. Syst. Evol. Microbiol.">
        <title>The Global Catalogue of Microorganisms (GCM) 10K type strain sequencing project: providing services to taxonomists for standard genome sequencing and annotation.</title>
        <authorList>
            <consortium name="The Broad Institute Genomics Platform"/>
            <consortium name="The Broad Institute Genome Sequencing Center for Infectious Disease"/>
            <person name="Wu L."/>
            <person name="Ma J."/>
        </authorList>
    </citation>
    <scope>NUCLEOTIDE SEQUENCE [LARGE SCALE GENOMIC DNA]</scope>
    <source>
        <strain evidence="1 2">GX26</strain>
    </source>
</reference>
<keyword evidence="2" id="KW-1185">Reference proteome</keyword>
<proteinExistence type="predicted"/>
<sequence length="159" mass="18064">MPTFTREVRVRAPFDAVWEFHSNASGLEALTPAFMELELLAVRGPDGEVDPDVLEAGAEIEMRMRPFGVTPAQSWTSVIVEREESEGSAYFVDEMRGGPFREWRHTHMFYADGDDTVVRDRVDYRLPLGGLGDLAGPFAKVGFEGMFRDRHKRTKRLLE</sequence>
<comment type="caution">
    <text evidence="1">The sequence shown here is derived from an EMBL/GenBank/DDBJ whole genome shotgun (WGS) entry which is preliminary data.</text>
</comment>